<dbReference type="STRING" id="857340.A0A086T8I5"/>
<dbReference type="InterPro" id="IPR036052">
    <property type="entry name" value="TrpB-like_PALP_sf"/>
</dbReference>
<dbReference type="HOGENOM" id="CLU_048897_2_1_1"/>
<gene>
    <name evidence="7" type="ORF">ACRE_035080</name>
</gene>
<dbReference type="PIRSF" id="PIRSF006278">
    <property type="entry name" value="ACCD_DCysDesulf"/>
    <property type="match status" value="1"/>
</dbReference>
<dbReference type="InterPro" id="IPR001926">
    <property type="entry name" value="TrpB-like_PALP"/>
</dbReference>
<dbReference type="AlphaFoldDB" id="A0A086T8I5"/>
<feature type="active site" description="Nucleophile" evidence="4">
    <location>
        <position position="84"/>
    </location>
</feature>
<dbReference type="OrthoDB" id="10266364at2759"/>
<feature type="domain" description="Tryptophan synthase beta chain-like PALP" evidence="6">
    <location>
        <begin position="20"/>
        <end position="327"/>
    </location>
</feature>
<dbReference type="PANTHER" id="PTHR43780:SF2">
    <property type="entry name" value="1-AMINOCYCLOPROPANE-1-CARBOXYLATE DEAMINASE-RELATED"/>
    <property type="match status" value="1"/>
</dbReference>
<name>A0A086T8I5_HAPC1</name>
<dbReference type="EMBL" id="JPKY01000029">
    <property type="protein sequence ID" value="KFH45667.1"/>
    <property type="molecule type" value="Genomic_DNA"/>
</dbReference>
<sequence>MVSLPAPFSDIPRVELLFPRPSDIERLSRLTNKLNCGATIWIKREDCNSGLAFGGNKVRKLEYVVADALARGADTLVTTGGIQSNHMRQTAAAAARLGLKAALYPRAAVAGTEAEYDYAGNVQLNEILGAETFPVGTSEDDVLATLKHRGQKPYPIPSGASLHPLGGLGYARWAFEVLEQEEQLGVVFDTVVVATGSGSTIGGMIAGFGLAEKMGRLRSRKRVVGINILGREGVEELVLSIARNAGDKIGVDPGMITAEHFELEHSFLGEAYGKLDERTADAVKELARTEGILTDPVYTGKAFAGLLHVAKERGFGQGSNVLFCHTGGQSALSAYPTLK</sequence>
<comment type="cofactor">
    <cofactor evidence="1">
        <name>pyridoxal 5'-phosphate</name>
        <dbReference type="ChEBI" id="CHEBI:597326"/>
    </cofactor>
</comment>
<evidence type="ECO:0000256" key="4">
    <source>
        <dbReference type="PIRSR" id="PIRSR006278-1"/>
    </source>
</evidence>
<protein>
    <submittedName>
        <fullName evidence="7">1-aminocyclopropane-1-carboxylate deaminase-like protein</fullName>
    </submittedName>
</protein>
<dbReference type="Proteomes" id="UP000029964">
    <property type="component" value="Unassembled WGS sequence"/>
</dbReference>
<evidence type="ECO:0000256" key="2">
    <source>
        <dbReference type="ARBA" id="ARBA00008639"/>
    </source>
</evidence>
<evidence type="ECO:0000256" key="3">
    <source>
        <dbReference type="ARBA" id="ARBA00022898"/>
    </source>
</evidence>
<accession>A0A086T8I5</accession>
<dbReference type="GO" id="GO:0019148">
    <property type="term" value="F:D-cysteine desulfhydrase activity"/>
    <property type="evidence" value="ECO:0007669"/>
    <property type="project" value="TreeGrafter"/>
</dbReference>
<feature type="modified residue" description="N6-(pyridoxal phosphate)lysine" evidence="5">
    <location>
        <position position="57"/>
    </location>
</feature>
<evidence type="ECO:0000259" key="6">
    <source>
        <dbReference type="Pfam" id="PF00291"/>
    </source>
</evidence>
<organism evidence="7 8">
    <name type="scientific">Hapsidospora chrysogenum (strain ATCC 11550 / CBS 779.69 / DSM 880 / IAM 14645 / JCM 23072 / IMI 49137)</name>
    <name type="common">Acremonium chrysogenum</name>
    <dbReference type="NCBI Taxonomy" id="857340"/>
    <lineage>
        <taxon>Eukaryota</taxon>
        <taxon>Fungi</taxon>
        <taxon>Dikarya</taxon>
        <taxon>Ascomycota</taxon>
        <taxon>Pezizomycotina</taxon>
        <taxon>Sordariomycetes</taxon>
        <taxon>Hypocreomycetidae</taxon>
        <taxon>Hypocreales</taxon>
        <taxon>Bionectriaceae</taxon>
        <taxon>Hapsidospora</taxon>
    </lineage>
</organism>
<dbReference type="Pfam" id="PF00291">
    <property type="entry name" value="PALP"/>
    <property type="match status" value="1"/>
</dbReference>
<reference evidence="8" key="1">
    <citation type="journal article" date="2014" name="Genome Announc.">
        <title>Genome sequence and annotation of Acremonium chrysogenum, producer of the beta-lactam antibiotic cephalosporin C.</title>
        <authorList>
            <person name="Terfehr D."/>
            <person name="Dahlmann T.A."/>
            <person name="Specht T."/>
            <person name="Zadra I."/>
            <person name="Kuernsteiner H."/>
            <person name="Kueck U."/>
        </authorList>
    </citation>
    <scope>NUCLEOTIDE SEQUENCE [LARGE SCALE GENOMIC DNA]</scope>
    <source>
        <strain evidence="8">ATCC 11550 / CBS 779.69 / DSM 880 / IAM 14645 / JCM 23072 / IMI 49137</strain>
    </source>
</reference>
<comment type="caution">
    <text evidence="7">The sequence shown here is derived from an EMBL/GenBank/DDBJ whole genome shotgun (WGS) entry which is preliminary data.</text>
</comment>
<dbReference type="Gene3D" id="3.40.50.1100">
    <property type="match status" value="2"/>
</dbReference>
<keyword evidence="3 5" id="KW-0663">Pyridoxal phosphate</keyword>
<dbReference type="PANTHER" id="PTHR43780">
    <property type="entry name" value="1-AMINOCYCLOPROPANE-1-CARBOXYLATE DEAMINASE-RELATED"/>
    <property type="match status" value="1"/>
</dbReference>
<comment type="similarity">
    <text evidence="2">Belongs to the ACC deaminase/D-cysteine desulfhydrase family.</text>
</comment>
<evidence type="ECO:0000256" key="5">
    <source>
        <dbReference type="PIRSR" id="PIRSR006278-2"/>
    </source>
</evidence>
<evidence type="ECO:0000313" key="8">
    <source>
        <dbReference type="Proteomes" id="UP000029964"/>
    </source>
</evidence>
<dbReference type="SUPFAM" id="SSF53686">
    <property type="entry name" value="Tryptophan synthase beta subunit-like PLP-dependent enzymes"/>
    <property type="match status" value="1"/>
</dbReference>
<keyword evidence="8" id="KW-1185">Reference proteome</keyword>
<dbReference type="InterPro" id="IPR027278">
    <property type="entry name" value="ACCD_DCysDesulf"/>
</dbReference>
<evidence type="ECO:0000313" key="7">
    <source>
        <dbReference type="EMBL" id="KFH45667.1"/>
    </source>
</evidence>
<proteinExistence type="inferred from homology"/>
<evidence type="ECO:0000256" key="1">
    <source>
        <dbReference type="ARBA" id="ARBA00001933"/>
    </source>
</evidence>